<dbReference type="Proteomes" id="UP001165960">
    <property type="component" value="Unassembled WGS sequence"/>
</dbReference>
<evidence type="ECO:0000313" key="1">
    <source>
        <dbReference type="EMBL" id="KAJ9069566.1"/>
    </source>
</evidence>
<evidence type="ECO:0000313" key="2">
    <source>
        <dbReference type="Proteomes" id="UP001165960"/>
    </source>
</evidence>
<organism evidence="1 2">
    <name type="scientific">Entomophthora muscae</name>
    <dbReference type="NCBI Taxonomy" id="34485"/>
    <lineage>
        <taxon>Eukaryota</taxon>
        <taxon>Fungi</taxon>
        <taxon>Fungi incertae sedis</taxon>
        <taxon>Zoopagomycota</taxon>
        <taxon>Entomophthoromycotina</taxon>
        <taxon>Entomophthoromycetes</taxon>
        <taxon>Entomophthorales</taxon>
        <taxon>Entomophthoraceae</taxon>
        <taxon>Entomophthora</taxon>
    </lineage>
</organism>
<reference evidence="1" key="1">
    <citation type="submission" date="2022-04" db="EMBL/GenBank/DDBJ databases">
        <title>Genome of the entomopathogenic fungus Entomophthora muscae.</title>
        <authorList>
            <person name="Elya C."/>
            <person name="Lovett B.R."/>
            <person name="Lee E."/>
            <person name="Macias A.M."/>
            <person name="Hajek A.E."/>
            <person name="De Bivort B.L."/>
            <person name="Kasson M.T."/>
            <person name="De Fine Licht H.H."/>
            <person name="Stajich J.E."/>
        </authorList>
    </citation>
    <scope>NUCLEOTIDE SEQUENCE</scope>
    <source>
        <strain evidence="1">Berkeley</strain>
    </source>
</reference>
<comment type="caution">
    <text evidence="1">The sequence shown here is derived from an EMBL/GenBank/DDBJ whole genome shotgun (WGS) entry which is preliminary data.</text>
</comment>
<protein>
    <submittedName>
        <fullName evidence="1">Uncharacterized protein</fullName>
    </submittedName>
</protein>
<sequence>MDEEKAGEVPVSEDLTKRLMIKARVGEVPRHKGSGGRIREDPKVGETVKVAMQKEDFVHLGRSPAKDA</sequence>
<name>A0ACC2T4Z7_9FUNG</name>
<keyword evidence="2" id="KW-1185">Reference proteome</keyword>
<gene>
    <name evidence="1" type="ORF">DSO57_1017369</name>
</gene>
<proteinExistence type="predicted"/>
<accession>A0ACC2T4Z7</accession>
<dbReference type="EMBL" id="QTSX02003623">
    <property type="protein sequence ID" value="KAJ9069566.1"/>
    <property type="molecule type" value="Genomic_DNA"/>
</dbReference>